<evidence type="ECO:0000313" key="1">
    <source>
        <dbReference type="EMBL" id="QDV48110.1"/>
    </source>
</evidence>
<dbReference type="KEGG" id="gfm:Enr17x_01190"/>
<accession>A0A518I4T6</accession>
<gene>
    <name evidence="1" type="ORF">Enr17x_01190</name>
</gene>
<keyword evidence="2" id="KW-1185">Reference proteome</keyword>
<organism evidence="1 2">
    <name type="scientific">Gimesia fumaroli</name>
    <dbReference type="NCBI Taxonomy" id="2527976"/>
    <lineage>
        <taxon>Bacteria</taxon>
        <taxon>Pseudomonadati</taxon>
        <taxon>Planctomycetota</taxon>
        <taxon>Planctomycetia</taxon>
        <taxon>Planctomycetales</taxon>
        <taxon>Planctomycetaceae</taxon>
        <taxon>Gimesia</taxon>
    </lineage>
</organism>
<dbReference type="EMBL" id="CP037452">
    <property type="protein sequence ID" value="QDV48110.1"/>
    <property type="molecule type" value="Genomic_DNA"/>
</dbReference>
<dbReference type="AlphaFoldDB" id="A0A518I4T6"/>
<sequence length="98" mass="10632">MYSYDVKVLPKNTSLWGGVGIEKAISSNSLLICRNDELGVSLKLFTKNQDDGAVPFGTLAPGETYIFRLNEVTLIGAKTTDDVSDSMVRCTIVCPQSN</sequence>
<dbReference type="RefSeq" id="WP_145305315.1">
    <property type="nucleotide sequence ID" value="NZ_CP037452.1"/>
</dbReference>
<name>A0A518I4T6_9PLAN</name>
<reference evidence="1 2" key="1">
    <citation type="submission" date="2019-03" db="EMBL/GenBank/DDBJ databases">
        <title>Deep-cultivation of Planctomycetes and their phenomic and genomic characterization uncovers novel biology.</title>
        <authorList>
            <person name="Wiegand S."/>
            <person name="Jogler M."/>
            <person name="Boedeker C."/>
            <person name="Pinto D."/>
            <person name="Vollmers J."/>
            <person name="Rivas-Marin E."/>
            <person name="Kohn T."/>
            <person name="Peeters S.H."/>
            <person name="Heuer A."/>
            <person name="Rast P."/>
            <person name="Oberbeckmann S."/>
            <person name="Bunk B."/>
            <person name="Jeske O."/>
            <person name="Meyerdierks A."/>
            <person name="Storesund J.E."/>
            <person name="Kallscheuer N."/>
            <person name="Luecker S."/>
            <person name="Lage O.M."/>
            <person name="Pohl T."/>
            <person name="Merkel B.J."/>
            <person name="Hornburger P."/>
            <person name="Mueller R.-W."/>
            <person name="Bruemmer F."/>
            <person name="Labrenz M."/>
            <person name="Spormann A.M."/>
            <person name="Op den Camp H."/>
            <person name="Overmann J."/>
            <person name="Amann R."/>
            <person name="Jetten M.S.M."/>
            <person name="Mascher T."/>
            <person name="Medema M.H."/>
            <person name="Devos D.P."/>
            <person name="Kaster A.-K."/>
            <person name="Ovreas L."/>
            <person name="Rohde M."/>
            <person name="Galperin M.Y."/>
            <person name="Jogler C."/>
        </authorList>
    </citation>
    <scope>NUCLEOTIDE SEQUENCE [LARGE SCALE GENOMIC DNA]</scope>
    <source>
        <strain evidence="1 2">Enr17</strain>
    </source>
</reference>
<dbReference type="Proteomes" id="UP000318313">
    <property type="component" value="Chromosome"/>
</dbReference>
<proteinExistence type="predicted"/>
<evidence type="ECO:0000313" key="2">
    <source>
        <dbReference type="Proteomes" id="UP000318313"/>
    </source>
</evidence>
<protein>
    <submittedName>
        <fullName evidence="1">Uncharacterized protein</fullName>
    </submittedName>
</protein>